<evidence type="ECO:0000256" key="2">
    <source>
        <dbReference type="ARBA" id="ARBA00005262"/>
    </source>
</evidence>
<evidence type="ECO:0000256" key="1">
    <source>
        <dbReference type="ARBA" id="ARBA00004651"/>
    </source>
</evidence>
<dbReference type="InterPro" id="IPR003370">
    <property type="entry name" value="Chromate_transpt"/>
</dbReference>
<keyword evidence="6 7" id="KW-0472">Membrane</keyword>
<keyword evidence="4 7" id="KW-0812">Transmembrane</keyword>
<evidence type="ECO:0000313" key="9">
    <source>
        <dbReference type="Proteomes" id="UP000184442"/>
    </source>
</evidence>
<evidence type="ECO:0000256" key="6">
    <source>
        <dbReference type="ARBA" id="ARBA00023136"/>
    </source>
</evidence>
<dbReference type="GO" id="GO:0015109">
    <property type="term" value="F:chromate transmembrane transporter activity"/>
    <property type="evidence" value="ECO:0007669"/>
    <property type="project" value="InterPro"/>
</dbReference>
<evidence type="ECO:0000256" key="3">
    <source>
        <dbReference type="ARBA" id="ARBA00022475"/>
    </source>
</evidence>
<keyword evidence="3" id="KW-1003">Cell membrane</keyword>
<dbReference type="Proteomes" id="UP000184442">
    <property type="component" value="Unassembled WGS sequence"/>
</dbReference>
<organism evidence="8 9">
    <name type="scientific">Lutispora thermophila DSM 19022</name>
    <dbReference type="NCBI Taxonomy" id="1122184"/>
    <lineage>
        <taxon>Bacteria</taxon>
        <taxon>Bacillati</taxon>
        <taxon>Bacillota</taxon>
        <taxon>Clostridia</taxon>
        <taxon>Lutisporales</taxon>
        <taxon>Lutisporaceae</taxon>
        <taxon>Lutispora</taxon>
    </lineage>
</organism>
<dbReference type="Pfam" id="PF02417">
    <property type="entry name" value="Chromate_transp"/>
    <property type="match status" value="1"/>
</dbReference>
<dbReference type="AlphaFoldDB" id="A0A1M6B3F1"/>
<dbReference type="PANTHER" id="PTHR43663">
    <property type="entry name" value="CHROMATE TRANSPORT PROTEIN-RELATED"/>
    <property type="match status" value="1"/>
</dbReference>
<name>A0A1M6B3F1_9FIRM</name>
<keyword evidence="5 7" id="KW-1133">Transmembrane helix</keyword>
<comment type="similarity">
    <text evidence="2">Belongs to the chromate ion transporter (CHR) (TC 2.A.51) family.</text>
</comment>
<dbReference type="EMBL" id="FQZS01000003">
    <property type="protein sequence ID" value="SHI43226.1"/>
    <property type="molecule type" value="Genomic_DNA"/>
</dbReference>
<dbReference type="STRING" id="1122184.SAMN02745176_00250"/>
<dbReference type="RefSeq" id="WP_073023657.1">
    <property type="nucleotide sequence ID" value="NZ_FQZS01000003.1"/>
</dbReference>
<feature type="transmembrane region" description="Helical" evidence="7">
    <location>
        <begin position="75"/>
        <end position="100"/>
    </location>
</feature>
<feature type="transmembrane region" description="Helical" evidence="7">
    <location>
        <begin position="12"/>
        <end position="30"/>
    </location>
</feature>
<reference evidence="8 9" key="1">
    <citation type="submission" date="2016-11" db="EMBL/GenBank/DDBJ databases">
        <authorList>
            <person name="Jaros S."/>
            <person name="Januszkiewicz K."/>
            <person name="Wedrychowicz H."/>
        </authorList>
    </citation>
    <scope>NUCLEOTIDE SEQUENCE [LARGE SCALE GENOMIC DNA]</scope>
    <source>
        <strain evidence="8 9">DSM 19022</strain>
    </source>
</reference>
<feature type="transmembrane region" description="Helical" evidence="7">
    <location>
        <begin position="120"/>
        <end position="151"/>
    </location>
</feature>
<feature type="transmembrane region" description="Helical" evidence="7">
    <location>
        <begin position="157"/>
        <end position="176"/>
    </location>
</feature>
<dbReference type="PANTHER" id="PTHR43663:SF1">
    <property type="entry name" value="CHROMATE TRANSPORTER"/>
    <property type="match status" value="1"/>
</dbReference>
<evidence type="ECO:0000313" key="8">
    <source>
        <dbReference type="EMBL" id="SHI43226.1"/>
    </source>
</evidence>
<evidence type="ECO:0000256" key="5">
    <source>
        <dbReference type="ARBA" id="ARBA00022989"/>
    </source>
</evidence>
<evidence type="ECO:0000256" key="4">
    <source>
        <dbReference type="ARBA" id="ARBA00022692"/>
    </source>
</evidence>
<comment type="subcellular location">
    <subcellularLocation>
        <location evidence="1">Cell membrane</location>
        <topology evidence="1">Multi-pass membrane protein</topology>
    </subcellularLocation>
</comment>
<sequence length="178" mass="19251">MNNILWKIFFSFLKIGAFSFGGGYAVVSMIQKDIILDKGWISPEEFIDIVAIAEMTPGPIAVNSSTYLGYKLGGIWGSVLGTIGVVLVPTILALIVSIYFNKFKHLDWVKWVLKGIRPAVLGIIAAACFTIGKVSFVDIKSIIIGVLIFLGVYKLKISPILAIVISGGLGLILYGFPI</sequence>
<dbReference type="InterPro" id="IPR052518">
    <property type="entry name" value="CHR_Transporter"/>
</dbReference>
<dbReference type="OrthoDB" id="9788907at2"/>
<protein>
    <submittedName>
        <fullName evidence="8">Chromate transporter</fullName>
    </submittedName>
</protein>
<gene>
    <name evidence="8" type="ORF">SAMN02745176_00250</name>
</gene>
<dbReference type="GO" id="GO:0005886">
    <property type="term" value="C:plasma membrane"/>
    <property type="evidence" value="ECO:0007669"/>
    <property type="project" value="UniProtKB-SubCell"/>
</dbReference>
<evidence type="ECO:0000256" key="7">
    <source>
        <dbReference type="SAM" id="Phobius"/>
    </source>
</evidence>
<accession>A0A1M6B3F1</accession>
<proteinExistence type="inferred from homology"/>
<keyword evidence="9" id="KW-1185">Reference proteome</keyword>